<gene>
    <name evidence="2" type="ORF">J4035_08125</name>
</gene>
<dbReference type="RefSeq" id="WP_208289305.1">
    <property type="nucleotide sequence ID" value="NZ_CP074404.1"/>
</dbReference>
<reference evidence="2 3" key="1">
    <citation type="submission" date="2021-03" db="EMBL/GenBank/DDBJ databases">
        <title>novel species in genus Cellulomonas.</title>
        <authorList>
            <person name="Zhang G."/>
        </authorList>
    </citation>
    <scope>NUCLEOTIDE SEQUENCE [LARGE SCALE GENOMIC DNA]</scope>
    <source>
        <strain evidence="3">zg-ZUI188</strain>
    </source>
</reference>
<feature type="transmembrane region" description="Helical" evidence="1">
    <location>
        <begin position="168"/>
        <end position="187"/>
    </location>
</feature>
<comment type="caution">
    <text evidence="2">The sequence shown here is derived from an EMBL/GenBank/DDBJ whole genome shotgun (WGS) entry which is preliminary data.</text>
</comment>
<evidence type="ECO:0000256" key="1">
    <source>
        <dbReference type="SAM" id="Phobius"/>
    </source>
</evidence>
<proteinExistence type="predicted"/>
<sequence length="248" mass="25566">MTDAHTPTIPSAWRDELIIALRARDMPGARIGEVLAEVDEFCTDSGLDAPTAFGSPAAYAASLTAPAGGTRAGLRDDLRTVGRILPGFLGLMVVQACLGDDGPDLVVTAGWLAGLPVMLLATVLTVRSLGRSTATGWRAHAVPVAVIVATLAVVVALILLLTTPVVTVPDAVAFPLAALLLLGPALAGTQRARRRPTADVVSDPRADPDQVRRDNVRADVLAAWILPGFAVIGVGVTLGLNAVLDLLA</sequence>
<name>A0ABS3SFR6_9CELL</name>
<feature type="transmembrane region" description="Helical" evidence="1">
    <location>
        <begin position="221"/>
        <end position="244"/>
    </location>
</feature>
<dbReference type="EMBL" id="JAGFBM010000003">
    <property type="protein sequence ID" value="MBO3084601.1"/>
    <property type="molecule type" value="Genomic_DNA"/>
</dbReference>
<keyword evidence="3" id="KW-1185">Reference proteome</keyword>
<feature type="transmembrane region" description="Helical" evidence="1">
    <location>
        <begin position="80"/>
        <end position="98"/>
    </location>
</feature>
<protein>
    <recommendedName>
        <fullName evidence="4">DUF1700 domain-containing protein</fullName>
    </recommendedName>
</protein>
<keyword evidence="1" id="KW-1133">Transmembrane helix</keyword>
<organism evidence="2 3">
    <name type="scientific">Cellulomonas fengjieae</name>
    <dbReference type="NCBI Taxonomy" id="2819978"/>
    <lineage>
        <taxon>Bacteria</taxon>
        <taxon>Bacillati</taxon>
        <taxon>Actinomycetota</taxon>
        <taxon>Actinomycetes</taxon>
        <taxon>Micrococcales</taxon>
        <taxon>Cellulomonadaceae</taxon>
        <taxon>Cellulomonas</taxon>
    </lineage>
</organism>
<feature type="transmembrane region" description="Helical" evidence="1">
    <location>
        <begin position="141"/>
        <end position="162"/>
    </location>
</feature>
<evidence type="ECO:0000313" key="3">
    <source>
        <dbReference type="Proteomes" id="UP000678317"/>
    </source>
</evidence>
<dbReference type="Proteomes" id="UP000678317">
    <property type="component" value="Unassembled WGS sequence"/>
</dbReference>
<evidence type="ECO:0008006" key="4">
    <source>
        <dbReference type="Google" id="ProtNLM"/>
    </source>
</evidence>
<feature type="transmembrane region" description="Helical" evidence="1">
    <location>
        <begin position="110"/>
        <end position="129"/>
    </location>
</feature>
<keyword evidence="1" id="KW-0472">Membrane</keyword>
<keyword evidence="1" id="KW-0812">Transmembrane</keyword>
<accession>A0ABS3SFR6</accession>
<evidence type="ECO:0000313" key="2">
    <source>
        <dbReference type="EMBL" id="MBO3084601.1"/>
    </source>
</evidence>